<keyword evidence="2 4" id="KW-0560">Oxidoreductase</keyword>
<gene>
    <name evidence="7" type="ORF">DFR67_10240</name>
</gene>
<evidence type="ECO:0000313" key="7">
    <source>
        <dbReference type="EMBL" id="PYE19902.1"/>
    </source>
</evidence>
<dbReference type="InterPro" id="IPR036291">
    <property type="entry name" value="NAD(P)-bd_dom_sf"/>
</dbReference>
<dbReference type="Proteomes" id="UP000247591">
    <property type="component" value="Unassembled WGS sequence"/>
</dbReference>
<dbReference type="SUPFAM" id="SSF51735">
    <property type="entry name" value="NAD(P)-binding Rossmann-fold domains"/>
    <property type="match status" value="1"/>
</dbReference>
<reference evidence="7 8" key="1">
    <citation type="submission" date="2018-06" db="EMBL/GenBank/DDBJ databases">
        <title>Genomic Encyclopedia of Type Strains, Phase IV (KMG-IV): sequencing the most valuable type-strain genomes for metagenomic binning, comparative biology and taxonomic classification.</title>
        <authorList>
            <person name="Goeker M."/>
        </authorList>
    </citation>
    <scope>NUCLEOTIDE SEQUENCE [LARGE SCALE GENOMIC DNA]</scope>
    <source>
        <strain evidence="7 8">DSM 45521</strain>
    </source>
</reference>
<dbReference type="SUPFAM" id="SSF52283">
    <property type="entry name" value="Formate/glycerate dehydrogenase catalytic domain-like"/>
    <property type="match status" value="1"/>
</dbReference>
<dbReference type="RefSeq" id="WP_110468287.1">
    <property type="nucleotide sequence ID" value="NZ_QJSP01000002.1"/>
</dbReference>
<dbReference type="GO" id="GO:0051287">
    <property type="term" value="F:NAD binding"/>
    <property type="evidence" value="ECO:0007669"/>
    <property type="project" value="InterPro"/>
</dbReference>
<comment type="similarity">
    <text evidence="1 4">Belongs to the D-isomer specific 2-hydroxyacid dehydrogenase family.</text>
</comment>
<keyword evidence="8" id="KW-1185">Reference proteome</keyword>
<dbReference type="PANTHER" id="PTHR43333:SF1">
    <property type="entry name" value="D-ISOMER SPECIFIC 2-HYDROXYACID DEHYDROGENASE NAD-BINDING DOMAIN-CONTAINING PROTEIN"/>
    <property type="match status" value="1"/>
</dbReference>
<comment type="caution">
    <text evidence="7">The sequence shown here is derived from an EMBL/GenBank/DDBJ whole genome shotgun (WGS) entry which is preliminary data.</text>
</comment>
<dbReference type="InterPro" id="IPR006140">
    <property type="entry name" value="D-isomer_DH_NAD-bd"/>
</dbReference>
<dbReference type="CDD" id="cd05300">
    <property type="entry name" value="2-Hacid_dh_1"/>
    <property type="match status" value="1"/>
</dbReference>
<accession>A0A318RSB8</accession>
<keyword evidence="3" id="KW-0520">NAD</keyword>
<dbReference type="Gene3D" id="3.40.50.720">
    <property type="entry name" value="NAD(P)-binding Rossmann-like Domain"/>
    <property type="match status" value="2"/>
</dbReference>
<evidence type="ECO:0000256" key="2">
    <source>
        <dbReference type="ARBA" id="ARBA00023002"/>
    </source>
</evidence>
<feature type="domain" description="D-isomer specific 2-hydroxyacid dehydrogenase NAD-binding" evidence="6">
    <location>
        <begin position="116"/>
        <end position="289"/>
    </location>
</feature>
<dbReference type="Pfam" id="PF02826">
    <property type="entry name" value="2-Hacid_dh_C"/>
    <property type="match status" value="1"/>
</dbReference>
<dbReference type="EMBL" id="QJSP01000002">
    <property type="protein sequence ID" value="PYE19902.1"/>
    <property type="molecule type" value="Genomic_DNA"/>
</dbReference>
<evidence type="ECO:0000313" key="8">
    <source>
        <dbReference type="Proteomes" id="UP000247591"/>
    </source>
</evidence>
<dbReference type="InterPro" id="IPR006139">
    <property type="entry name" value="D-isomer_2_OHA_DH_cat_dom"/>
</dbReference>
<name>A0A318RSB8_WILLI</name>
<evidence type="ECO:0000256" key="3">
    <source>
        <dbReference type="ARBA" id="ARBA00023027"/>
    </source>
</evidence>
<sequence length="334" mass="35863">MGTAKTKPKVVILGRDGLENPGNLQQLRDVAEVRLATTADLGEALGADGGADVLMLWDFFSAALRDNWDNAQALKWVHVCAAGVDAMMFDELRASSITVTNAHGVFDGPIAEFVLGSIIAQDKQFHLSKKYQQVKHWERRDTIRTAGRSALVIGTGGIGRAVARLLKGAGLEVTGAGRTARAEDPDFGTVLRTDELATYAGEFDNIVTIAPLTEQTARMIDAEVLAAMKPSAHLINVGRGQLIDEPALIAALREGQIGAASLDVFETEPLPADSPLWDMENVHISAHMSGDVVGWRDELADLFLTNLQRYAASQPLANEVDKDAGYVRVIPAQG</sequence>
<protein>
    <submittedName>
        <fullName evidence="7">Phosphoglycerate dehydrogenase-like enzyme</fullName>
    </submittedName>
</protein>
<dbReference type="PANTHER" id="PTHR43333">
    <property type="entry name" value="2-HACID_DH_C DOMAIN-CONTAINING PROTEIN"/>
    <property type="match status" value="1"/>
</dbReference>
<dbReference type="AlphaFoldDB" id="A0A318RSB8"/>
<organism evidence="7 8">
    <name type="scientific">Williamsia limnetica</name>
    <dbReference type="NCBI Taxonomy" id="882452"/>
    <lineage>
        <taxon>Bacteria</taxon>
        <taxon>Bacillati</taxon>
        <taxon>Actinomycetota</taxon>
        <taxon>Actinomycetes</taxon>
        <taxon>Mycobacteriales</taxon>
        <taxon>Nocardiaceae</taxon>
        <taxon>Williamsia</taxon>
    </lineage>
</organism>
<evidence type="ECO:0000256" key="1">
    <source>
        <dbReference type="ARBA" id="ARBA00005854"/>
    </source>
</evidence>
<dbReference type="OrthoDB" id="4324715at2"/>
<dbReference type="GO" id="GO:0016616">
    <property type="term" value="F:oxidoreductase activity, acting on the CH-OH group of donors, NAD or NADP as acceptor"/>
    <property type="evidence" value="ECO:0007669"/>
    <property type="project" value="InterPro"/>
</dbReference>
<proteinExistence type="inferred from homology"/>
<evidence type="ECO:0000259" key="6">
    <source>
        <dbReference type="Pfam" id="PF02826"/>
    </source>
</evidence>
<dbReference type="Pfam" id="PF00389">
    <property type="entry name" value="2-Hacid_dh"/>
    <property type="match status" value="1"/>
</dbReference>
<evidence type="ECO:0000259" key="5">
    <source>
        <dbReference type="Pfam" id="PF00389"/>
    </source>
</evidence>
<evidence type="ECO:0000256" key="4">
    <source>
        <dbReference type="RuleBase" id="RU003719"/>
    </source>
</evidence>
<feature type="domain" description="D-isomer specific 2-hydroxyacid dehydrogenase catalytic" evidence="5">
    <location>
        <begin position="32"/>
        <end position="320"/>
    </location>
</feature>